<keyword evidence="3" id="KW-1185">Reference proteome</keyword>
<evidence type="ECO:0000259" key="2">
    <source>
        <dbReference type="Pfam" id="PF14977"/>
    </source>
</evidence>
<protein>
    <submittedName>
        <fullName evidence="4">Glutamate-rich protein 6B</fullName>
    </submittedName>
</protein>
<dbReference type="AlphaFoldDB" id="A0A6P3R694"/>
<accession>A0A6P3R694</accession>
<proteinExistence type="predicted"/>
<dbReference type="PANTHER" id="PTHR23093">
    <property type="entry name" value="SIMILAR TO CHROMOSOME 3 OPEN READING FRAME 20"/>
    <property type="match status" value="1"/>
</dbReference>
<dbReference type="InterPro" id="IPR029281">
    <property type="entry name" value="FAM194_C"/>
</dbReference>
<dbReference type="Proteomes" id="UP000515202">
    <property type="component" value="Unplaced"/>
</dbReference>
<dbReference type="Pfam" id="PF14977">
    <property type="entry name" value="FAM194"/>
    <property type="match status" value="1"/>
</dbReference>
<evidence type="ECO:0000313" key="4">
    <source>
        <dbReference type="RefSeq" id="XP_011375895.1"/>
    </source>
</evidence>
<feature type="compositionally biased region" description="Acidic residues" evidence="1">
    <location>
        <begin position="30"/>
        <end position="39"/>
    </location>
</feature>
<evidence type="ECO:0000313" key="3">
    <source>
        <dbReference type="Proteomes" id="UP000515202"/>
    </source>
</evidence>
<dbReference type="KEGG" id="pvp:105303788"/>
<feature type="compositionally biased region" description="Polar residues" evidence="1">
    <location>
        <begin position="1"/>
        <end position="10"/>
    </location>
</feature>
<dbReference type="OrthoDB" id="527209at2759"/>
<feature type="compositionally biased region" description="Low complexity" evidence="1">
    <location>
        <begin position="19"/>
        <end position="29"/>
    </location>
</feature>
<dbReference type="PANTHER" id="PTHR23093:SF17">
    <property type="entry name" value="GLUTAMATE-RICH PROTEIN 6B"/>
    <property type="match status" value="1"/>
</dbReference>
<sequence>MSAENSQSPVGPSPLHSPTTSQQSTQTFSSEEEDAEEEKESPKEEPSFSKEDEFLGENGYVENYPEEDEYLQEAQFLTAEGYLYARDYLYKNQYLKWRENLQKEVGSNGQDYWYENDYPESRENLQEEVGSNEHDYWYENDYPESRENLQEEVASKEQDYLYENDYLQRAFLMFLQMRHIPGGCQREMTERLKKNFEKFKEIILWIMKKRENLLNPKVIDMPTITYHFGSQSSEVEEPEKQEVKKPRHVVRRKKKLEIDTEWIKDKIEVHQGDAKLDLYPNKDIFQILFPDGSGQIYYPSRNLALLILSSAESKFTYIILEDSKEMQMQALVNNSGHATFHDENREIWLSLSPNLGYYFAKDQAQKAWNWWNLSDHVHAPPIRPISLRINQYIEVQIRSQDKITFCFTHQKQHIYLNLGTKYKFVTPDMLSEMKSQVALEVDAGPWVRKIRVLLGKMSRVVNFLTISELENFLEATGILLIDNTSLTEKFRSRVEAATTLVPGSFSSY</sequence>
<evidence type="ECO:0000256" key="1">
    <source>
        <dbReference type="SAM" id="MobiDB-lite"/>
    </source>
</evidence>
<organism evidence="3 4">
    <name type="scientific">Pteropus vampyrus</name>
    <name type="common">Large flying fox</name>
    <dbReference type="NCBI Taxonomy" id="132908"/>
    <lineage>
        <taxon>Eukaryota</taxon>
        <taxon>Metazoa</taxon>
        <taxon>Chordata</taxon>
        <taxon>Craniata</taxon>
        <taxon>Vertebrata</taxon>
        <taxon>Euteleostomi</taxon>
        <taxon>Mammalia</taxon>
        <taxon>Eutheria</taxon>
        <taxon>Laurasiatheria</taxon>
        <taxon>Chiroptera</taxon>
        <taxon>Yinpterochiroptera</taxon>
        <taxon>Pteropodoidea</taxon>
        <taxon>Pteropodidae</taxon>
        <taxon>Pteropodinae</taxon>
        <taxon>Pteropus</taxon>
    </lineage>
</organism>
<feature type="compositionally biased region" description="Basic and acidic residues" evidence="1">
    <location>
        <begin position="40"/>
        <end position="53"/>
    </location>
</feature>
<reference evidence="4" key="1">
    <citation type="submission" date="2025-08" db="UniProtKB">
        <authorList>
            <consortium name="RefSeq"/>
        </authorList>
    </citation>
    <scope>IDENTIFICATION</scope>
    <source>
        <tissue evidence="4">Kidney</tissue>
    </source>
</reference>
<feature type="domain" description="FAM194 C-terminal" evidence="2">
    <location>
        <begin position="272"/>
        <end position="472"/>
    </location>
</feature>
<dbReference type="CTD" id="220081"/>
<dbReference type="GeneID" id="105303788"/>
<dbReference type="RefSeq" id="XP_011375895.1">
    <property type="nucleotide sequence ID" value="XM_011377593.1"/>
</dbReference>
<name>A0A6P3R694_PTEVA</name>
<feature type="region of interest" description="Disordered" evidence="1">
    <location>
        <begin position="1"/>
        <end position="56"/>
    </location>
</feature>
<gene>
    <name evidence="4" type="primary">ERICH6B</name>
</gene>